<dbReference type="FunFam" id="3.20.20.100:FF:000004">
    <property type="entry name" value="Oxidoreductase, aldo/keto reductase"/>
    <property type="match status" value="1"/>
</dbReference>
<keyword evidence="6" id="KW-1185">Reference proteome</keyword>
<dbReference type="GO" id="GO:0005829">
    <property type="term" value="C:cytosol"/>
    <property type="evidence" value="ECO:0007669"/>
    <property type="project" value="UniProtKB-ARBA"/>
</dbReference>
<accession>A0A317SGC7</accession>
<name>A0A317SGC7_9PEZI</name>
<evidence type="ECO:0000259" key="4">
    <source>
        <dbReference type="Pfam" id="PF00248"/>
    </source>
</evidence>
<dbReference type="CDD" id="cd19079">
    <property type="entry name" value="AKR_EcYajO-like"/>
    <property type="match status" value="1"/>
</dbReference>
<gene>
    <name evidence="5" type="ORF">C7212DRAFT_331454</name>
</gene>
<comment type="similarity">
    <text evidence="1">Belongs to the aldo/keto reductase family.</text>
</comment>
<evidence type="ECO:0000256" key="2">
    <source>
        <dbReference type="ARBA" id="ARBA00022857"/>
    </source>
</evidence>
<protein>
    <submittedName>
        <fullName evidence="5">Aldo/keto reductase</fullName>
    </submittedName>
</protein>
<keyword evidence="3" id="KW-0560">Oxidoreductase</keyword>
<dbReference type="AlphaFoldDB" id="A0A317SGC7"/>
<dbReference type="PANTHER" id="PTHR43364">
    <property type="entry name" value="NADH-SPECIFIC METHYLGLYOXAL REDUCTASE-RELATED"/>
    <property type="match status" value="1"/>
</dbReference>
<dbReference type="InterPro" id="IPR036812">
    <property type="entry name" value="NAD(P)_OxRdtase_dom_sf"/>
</dbReference>
<evidence type="ECO:0000313" key="5">
    <source>
        <dbReference type="EMBL" id="PWW73594.1"/>
    </source>
</evidence>
<organism evidence="5 6">
    <name type="scientific">Tuber magnatum</name>
    <name type="common">white Piedmont truffle</name>
    <dbReference type="NCBI Taxonomy" id="42249"/>
    <lineage>
        <taxon>Eukaryota</taxon>
        <taxon>Fungi</taxon>
        <taxon>Dikarya</taxon>
        <taxon>Ascomycota</taxon>
        <taxon>Pezizomycotina</taxon>
        <taxon>Pezizomycetes</taxon>
        <taxon>Pezizales</taxon>
        <taxon>Tuberaceae</taxon>
        <taxon>Tuber</taxon>
    </lineage>
</organism>
<evidence type="ECO:0000256" key="3">
    <source>
        <dbReference type="ARBA" id="ARBA00023002"/>
    </source>
</evidence>
<keyword evidence="2" id="KW-0521">NADP</keyword>
<dbReference type="InterPro" id="IPR050523">
    <property type="entry name" value="AKR_Detox_Biosynth"/>
</dbReference>
<dbReference type="GO" id="GO:0016491">
    <property type="term" value="F:oxidoreductase activity"/>
    <property type="evidence" value="ECO:0007669"/>
    <property type="project" value="UniProtKB-KW"/>
</dbReference>
<dbReference type="OrthoDB" id="48988at2759"/>
<comment type="caution">
    <text evidence="5">The sequence shown here is derived from an EMBL/GenBank/DDBJ whole genome shotgun (WGS) entry which is preliminary data.</text>
</comment>
<dbReference type="PANTHER" id="PTHR43364:SF9">
    <property type="entry name" value="OXIDOREDUCTASE"/>
    <property type="match status" value="1"/>
</dbReference>
<dbReference type="Proteomes" id="UP000246991">
    <property type="component" value="Unassembled WGS sequence"/>
</dbReference>
<evidence type="ECO:0000313" key="6">
    <source>
        <dbReference type="Proteomes" id="UP000246991"/>
    </source>
</evidence>
<dbReference type="InterPro" id="IPR023210">
    <property type="entry name" value="NADP_OxRdtase_dom"/>
</dbReference>
<dbReference type="SUPFAM" id="SSF51430">
    <property type="entry name" value="NAD(P)-linked oxidoreductase"/>
    <property type="match status" value="1"/>
</dbReference>
<sequence length="353" mass="39974">MTEPEDQKIEYRRVGNSGLKVSVPILGTMGLGSKLWLPWCVDEAASLEVLKAAYDLGINTWDTANTYSNGESERIVGKAVREFKIPRDKLVIMTKCYCAVGDELGMQSYRMPELKFRKDYVNRLGLSRKAIFSEVNASLERLGLDYIDLLQIHRCDPETPPEETMEALHDLVKSGKVRYIGASSMWTWQFCLYQQAAERNNWTKFISMQNQYSLAYREEERDMIPYCRATGVGIIPWAPLARGQLTRLPTAETNSERNDMEKRYQGAAFFAVGSSEVDKRIISRIGEVADKKGWTMAEVALAWILGKDTTPIVGISKVDRVTDMVGLKGKGLNESEVEYLEELYVPREISGHV</sequence>
<feature type="domain" description="NADP-dependent oxidoreductase" evidence="4">
    <location>
        <begin position="25"/>
        <end position="344"/>
    </location>
</feature>
<dbReference type="Pfam" id="PF00248">
    <property type="entry name" value="Aldo_ket_red"/>
    <property type="match status" value="1"/>
</dbReference>
<evidence type="ECO:0000256" key="1">
    <source>
        <dbReference type="ARBA" id="ARBA00007905"/>
    </source>
</evidence>
<dbReference type="EMBL" id="PYWC01000077">
    <property type="protein sequence ID" value="PWW73594.1"/>
    <property type="molecule type" value="Genomic_DNA"/>
</dbReference>
<reference evidence="5 6" key="1">
    <citation type="submission" date="2018-03" db="EMBL/GenBank/DDBJ databases">
        <title>Genomes of Pezizomycetes fungi and the evolution of truffles.</title>
        <authorList>
            <person name="Murat C."/>
            <person name="Payen T."/>
            <person name="Noel B."/>
            <person name="Kuo A."/>
            <person name="Martin F.M."/>
        </authorList>
    </citation>
    <scope>NUCLEOTIDE SEQUENCE [LARGE SCALE GENOMIC DNA]</scope>
    <source>
        <strain evidence="5">091103-1</strain>
    </source>
</reference>
<proteinExistence type="inferred from homology"/>
<dbReference type="Gene3D" id="3.20.20.100">
    <property type="entry name" value="NADP-dependent oxidoreductase domain"/>
    <property type="match status" value="1"/>
</dbReference>
<dbReference type="STRING" id="42249.A0A317SGC7"/>